<sequence length="161" mass="18176">MPKHWFNRKFDSKKIILLILYYYYLVRAMHTSGGGLVVNCLSRSLEQLNLLLLSSGIDLGNFMQKFTHPGKFFYHFELLVVLTSSLLMNHIIILICIESMSCFPAGSRSLSSPGPSNATRSSARNSAPKSSPFNRKMQVTPSHLPLMVDTFHCISLHDRSI</sequence>
<dbReference type="EMBL" id="CM000782">
    <property type="protein sequence ID" value="AQK78880.1"/>
    <property type="molecule type" value="Genomic_DNA"/>
</dbReference>
<keyword evidence="2" id="KW-0812">Transmembrane</keyword>
<evidence type="ECO:0000256" key="2">
    <source>
        <dbReference type="SAM" id="Phobius"/>
    </source>
</evidence>
<dbReference type="AlphaFoldDB" id="A0A1D6LFL8"/>
<keyword evidence="2" id="KW-1133">Transmembrane helix</keyword>
<protein>
    <submittedName>
        <fullName evidence="3">Putative sucrose-phosphatase 2</fullName>
    </submittedName>
</protein>
<gene>
    <name evidence="3" type="ORF">ZEAMMB73_Zm00001d035346</name>
</gene>
<proteinExistence type="predicted"/>
<evidence type="ECO:0000313" key="3">
    <source>
        <dbReference type="EMBL" id="AQK78794.1"/>
    </source>
</evidence>
<name>A0A1D6LFL8_MAIZE</name>
<feature type="compositionally biased region" description="Low complexity" evidence="1">
    <location>
        <begin position="116"/>
        <end position="127"/>
    </location>
</feature>
<dbReference type="EMBL" id="CM000782">
    <property type="protein sequence ID" value="AQK78794.1"/>
    <property type="molecule type" value="Genomic_DNA"/>
</dbReference>
<reference evidence="3" key="1">
    <citation type="submission" date="2015-12" db="EMBL/GenBank/DDBJ databases">
        <title>Update maize B73 reference genome by single molecule sequencing technologies.</title>
        <authorList>
            <consortium name="Maize Genome Sequencing Project"/>
            <person name="Ware D."/>
        </authorList>
    </citation>
    <scope>NUCLEOTIDE SEQUENCE</scope>
    <source>
        <tissue evidence="3">Seedling</tissue>
    </source>
</reference>
<organism evidence="3">
    <name type="scientific">Zea mays</name>
    <name type="common">Maize</name>
    <dbReference type="NCBI Taxonomy" id="4577"/>
    <lineage>
        <taxon>Eukaryota</taxon>
        <taxon>Viridiplantae</taxon>
        <taxon>Streptophyta</taxon>
        <taxon>Embryophyta</taxon>
        <taxon>Tracheophyta</taxon>
        <taxon>Spermatophyta</taxon>
        <taxon>Magnoliopsida</taxon>
        <taxon>Liliopsida</taxon>
        <taxon>Poales</taxon>
        <taxon>Poaceae</taxon>
        <taxon>PACMAD clade</taxon>
        <taxon>Panicoideae</taxon>
        <taxon>Andropogonodae</taxon>
        <taxon>Andropogoneae</taxon>
        <taxon>Tripsacinae</taxon>
        <taxon>Zea</taxon>
    </lineage>
</organism>
<feature type="transmembrane region" description="Helical" evidence="2">
    <location>
        <begin position="21"/>
        <end position="45"/>
    </location>
</feature>
<feature type="region of interest" description="Disordered" evidence="1">
    <location>
        <begin position="113"/>
        <end position="136"/>
    </location>
</feature>
<dbReference type="EMBL" id="CM000782">
    <property type="protein sequence ID" value="AQK78768.1"/>
    <property type="molecule type" value="Genomic_DNA"/>
</dbReference>
<feature type="transmembrane region" description="Helical" evidence="2">
    <location>
        <begin position="72"/>
        <end position="97"/>
    </location>
</feature>
<evidence type="ECO:0000256" key="1">
    <source>
        <dbReference type="SAM" id="MobiDB-lite"/>
    </source>
</evidence>
<accession>A0A1D6LFL8</accession>
<keyword evidence="2" id="KW-0472">Membrane</keyword>